<protein>
    <submittedName>
        <fullName evidence="1">Uncharacterized protein</fullName>
    </submittedName>
</protein>
<gene>
    <name evidence="1" type="ORF">RFI_34712</name>
</gene>
<accession>X6LPP0</accession>
<comment type="caution">
    <text evidence="1">The sequence shown here is derived from an EMBL/GenBank/DDBJ whole genome shotgun (WGS) entry which is preliminary data.</text>
</comment>
<evidence type="ECO:0000313" key="2">
    <source>
        <dbReference type="Proteomes" id="UP000023152"/>
    </source>
</evidence>
<dbReference type="EMBL" id="ASPP01035095">
    <property type="protein sequence ID" value="ETO02705.1"/>
    <property type="molecule type" value="Genomic_DNA"/>
</dbReference>
<evidence type="ECO:0000313" key="1">
    <source>
        <dbReference type="EMBL" id="ETO02705.1"/>
    </source>
</evidence>
<organism evidence="1 2">
    <name type="scientific">Reticulomyxa filosa</name>
    <dbReference type="NCBI Taxonomy" id="46433"/>
    <lineage>
        <taxon>Eukaryota</taxon>
        <taxon>Sar</taxon>
        <taxon>Rhizaria</taxon>
        <taxon>Retaria</taxon>
        <taxon>Foraminifera</taxon>
        <taxon>Monothalamids</taxon>
        <taxon>Reticulomyxidae</taxon>
        <taxon>Reticulomyxa</taxon>
    </lineage>
</organism>
<sequence>MLNVLSQWKFERRNEEREESLFIRKHFTYQLKLPNIKNGRNDVTAKDLERDTIHLQLLEKKISDILPWVEYLYSLDQTGMLKYKLLALPRQACVYAKLPYWTRIINDSIVSTRHINPTKCKNSENARQYLREFIRVGFQKDILSLILKFVDQREKLAKLNYVVRRSVLDKYTALRTSKTEKLSATRIMTRKIPDRDFEIFS</sequence>
<proteinExistence type="predicted"/>
<dbReference type="Proteomes" id="UP000023152">
    <property type="component" value="Unassembled WGS sequence"/>
</dbReference>
<dbReference type="AlphaFoldDB" id="X6LPP0"/>
<name>X6LPP0_RETFI</name>
<keyword evidence="2" id="KW-1185">Reference proteome</keyword>
<reference evidence="1 2" key="1">
    <citation type="journal article" date="2013" name="Curr. Biol.">
        <title>The Genome of the Foraminiferan Reticulomyxa filosa.</title>
        <authorList>
            <person name="Glockner G."/>
            <person name="Hulsmann N."/>
            <person name="Schleicher M."/>
            <person name="Noegel A.A."/>
            <person name="Eichinger L."/>
            <person name="Gallinger C."/>
            <person name="Pawlowski J."/>
            <person name="Sierra R."/>
            <person name="Euteneuer U."/>
            <person name="Pillet L."/>
            <person name="Moustafa A."/>
            <person name="Platzer M."/>
            <person name="Groth M."/>
            <person name="Szafranski K."/>
            <person name="Schliwa M."/>
        </authorList>
    </citation>
    <scope>NUCLEOTIDE SEQUENCE [LARGE SCALE GENOMIC DNA]</scope>
</reference>